<dbReference type="EMBL" id="JXCE01000904">
    <property type="protein sequence ID" value="KPA35778.1"/>
    <property type="molecule type" value="Genomic_DNA"/>
</dbReference>
<sequence>MAHGSQGSLHAARKVSDALQESAADNQVHDSHSEPRAWKVHYRNSCVASCPGMRQEATVGDVMPTTSFRAHVPSSRVDVHSRQYLVLSEKLLGHKAEMRDAMEAERGNASDAVVDVAADGDPQQEDRAQVHDGDDWTRHAVARAHREKSSAELNNTR</sequence>
<accession>A0A0M9ELZ3</accession>
<comment type="caution">
    <text evidence="2">The sequence shown here is derived from an EMBL/GenBank/DDBJ whole genome shotgun (WGS) entry which is preliminary data.</text>
</comment>
<feature type="compositionally biased region" description="Basic and acidic residues" evidence="1">
    <location>
        <begin position="27"/>
        <end position="36"/>
    </location>
</feature>
<reference evidence="2 3" key="1">
    <citation type="submission" date="2015-04" db="EMBL/GenBank/DDBJ databases">
        <title>The draft genome sequence of Fusarium langsethiae, a T-2/HT-2 mycotoxin producer.</title>
        <authorList>
            <person name="Lysoe E."/>
            <person name="Divon H.H."/>
            <person name="Terzi V."/>
            <person name="Orru L."/>
            <person name="Lamontanara A."/>
            <person name="Kolseth A.-K."/>
            <person name="Frandsen R.J."/>
            <person name="Nielsen K."/>
            <person name="Thrane U."/>
        </authorList>
    </citation>
    <scope>NUCLEOTIDE SEQUENCE [LARGE SCALE GENOMIC DNA]</scope>
    <source>
        <strain evidence="2 3">Fl201059</strain>
    </source>
</reference>
<gene>
    <name evidence="2" type="ORF">FLAG1_11501</name>
</gene>
<evidence type="ECO:0000313" key="3">
    <source>
        <dbReference type="Proteomes" id="UP000037904"/>
    </source>
</evidence>
<evidence type="ECO:0000313" key="2">
    <source>
        <dbReference type="EMBL" id="KPA35778.1"/>
    </source>
</evidence>
<feature type="region of interest" description="Disordered" evidence="1">
    <location>
        <begin position="119"/>
        <end position="157"/>
    </location>
</feature>
<keyword evidence="3" id="KW-1185">Reference proteome</keyword>
<feature type="compositionally biased region" description="Basic and acidic residues" evidence="1">
    <location>
        <begin position="124"/>
        <end position="138"/>
    </location>
</feature>
<organism evidence="2 3">
    <name type="scientific">Fusarium langsethiae</name>
    <dbReference type="NCBI Taxonomy" id="179993"/>
    <lineage>
        <taxon>Eukaryota</taxon>
        <taxon>Fungi</taxon>
        <taxon>Dikarya</taxon>
        <taxon>Ascomycota</taxon>
        <taxon>Pezizomycotina</taxon>
        <taxon>Sordariomycetes</taxon>
        <taxon>Hypocreomycetidae</taxon>
        <taxon>Hypocreales</taxon>
        <taxon>Nectriaceae</taxon>
        <taxon>Fusarium</taxon>
    </lineage>
</organism>
<dbReference type="Proteomes" id="UP000037904">
    <property type="component" value="Unassembled WGS sequence"/>
</dbReference>
<name>A0A0M9ELZ3_FUSLA</name>
<proteinExistence type="predicted"/>
<dbReference type="AlphaFoldDB" id="A0A0M9ELZ3"/>
<feature type="region of interest" description="Disordered" evidence="1">
    <location>
        <begin position="1"/>
        <end position="36"/>
    </location>
</feature>
<evidence type="ECO:0000256" key="1">
    <source>
        <dbReference type="SAM" id="MobiDB-lite"/>
    </source>
</evidence>
<protein>
    <submittedName>
        <fullName evidence="2">Uncharacterized protein</fullName>
    </submittedName>
</protein>